<keyword evidence="3" id="KW-1185">Reference proteome</keyword>
<feature type="non-terminal residue" evidence="2">
    <location>
        <position position="1"/>
    </location>
</feature>
<evidence type="ECO:0008006" key="4">
    <source>
        <dbReference type="Google" id="ProtNLM"/>
    </source>
</evidence>
<gene>
    <name evidence="2" type="ORF">SAMN05444851_3245</name>
</gene>
<evidence type="ECO:0000256" key="1">
    <source>
        <dbReference type="SAM" id="MobiDB-lite"/>
    </source>
</evidence>
<dbReference type="AlphaFoldDB" id="A0A1I0R983"/>
<dbReference type="Proteomes" id="UP000199650">
    <property type="component" value="Unassembled WGS sequence"/>
</dbReference>
<dbReference type="InterPro" id="IPR013320">
    <property type="entry name" value="ConA-like_dom_sf"/>
</dbReference>
<name>A0A1I0R983_9RHOB</name>
<proteinExistence type="predicted"/>
<evidence type="ECO:0000313" key="3">
    <source>
        <dbReference type="Proteomes" id="UP000199650"/>
    </source>
</evidence>
<evidence type="ECO:0000313" key="2">
    <source>
        <dbReference type="EMBL" id="SEW37150.1"/>
    </source>
</evidence>
<feature type="compositionally biased region" description="Acidic residues" evidence="1">
    <location>
        <begin position="79"/>
        <end position="100"/>
    </location>
</feature>
<accession>A0A1I0R983</accession>
<dbReference type="SUPFAM" id="SSF49899">
    <property type="entry name" value="Concanavalin A-like lectins/glucanases"/>
    <property type="match status" value="1"/>
</dbReference>
<sequence>DDAAAQAAAEAAAQAAAEAAAQAAAEAAAQAAAEAAAQAEEEAAAQAEAEAAAQAEAEAAAQAEAEAAAQAEAEAAAQAEEEAEEDTGVNEETTTEEEAEPQPGSDSGSSVDSYTLDFAEIAGSDALRDDSYISESGGESALRLDGDGDYVDLGRLTEFEESNTIAFSIDYSRDEADGSTSRLVWNHMKTGLTLKDDGLAVHVATADGSFKGFKVKDLGLNDTDEHNIVVMLDADEDRLQIIVDDTVVLDETDTDFDIVGAGGNEWGWSIGSSTKRWFDGEVTAFSVDDDFTFVDDGSQYVDDAPLLG</sequence>
<dbReference type="Gene3D" id="2.60.120.200">
    <property type="match status" value="1"/>
</dbReference>
<dbReference type="EMBL" id="FOJB01000003">
    <property type="protein sequence ID" value="SEW37150.1"/>
    <property type="molecule type" value="Genomic_DNA"/>
</dbReference>
<reference evidence="2 3" key="1">
    <citation type="submission" date="2016-10" db="EMBL/GenBank/DDBJ databases">
        <authorList>
            <person name="de Groot N.N."/>
        </authorList>
    </citation>
    <scope>NUCLEOTIDE SEQUENCE [LARGE SCALE GENOMIC DNA]</scope>
    <source>
        <strain evidence="2 3">DSM 29439</strain>
    </source>
</reference>
<protein>
    <recommendedName>
        <fullName evidence="4">Concanavalin A-like lectin/glucanases superfamily protein</fullName>
    </recommendedName>
</protein>
<feature type="region of interest" description="Disordered" evidence="1">
    <location>
        <begin position="22"/>
        <end position="112"/>
    </location>
</feature>
<feature type="compositionally biased region" description="Low complexity" evidence="1">
    <location>
        <begin position="22"/>
        <end position="78"/>
    </location>
</feature>
<organism evidence="2 3">
    <name type="scientific">Aliiroseovarius sediminilitoris</name>
    <dbReference type="NCBI Taxonomy" id="1173584"/>
    <lineage>
        <taxon>Bacteria</taxon>
        <taxon>Pseudomonadati</taxon>
        <taxon>Pseudomonadota</taxon>
        <taxon>Alphaproteobacteria</taxon>
        <taxon>Rhodobacterales</taxon>
        <taxon>Paracoccaceae</taxon>
        <taxon>Aliiroseovarius</taxon>
    </lineage>
</organism>